<evidence type="ECO:0000313" key="4">
    <source>
        <dbReference type="Proteomes" id="UP000192276"/>
    </source>
</evidence>
<dbReference type="RefSeq" id="WP_081163794.1">
    <property type="nucleotide sequence ID" value="NZ_LWBP01000107.1"/>
</dbReference>
<dbReference type="PANTHER" id="PTHR10788:SF106">
    <property type="entry name" value="BCDNA.GH08860"/>
    <property type="match status" value="1"/>
</dbReference>
<comment type="caution">
    <text evidence="3">The sequence shown here is derived from an EMBL/GenBank/DDBJ whole genome shotgun (WGS) entry which is preliminary data.</text>
</comment>
<dbReference type="OrthoDB" id="9761633at2"/>
<dbReference type="Proteomes" id="UP000192276">
    <property type="component" value="Unassembled WGS sequence"/>
</dbReference>
<feature type="non-terminal residue" evidence="3">
    <location>
        <position position="1"/>
    </location>
</feature>
<dbReference type="GO" id="GO:0005829">
    <property type="term" value="C:cytosol"/>
    <property type="evidence" value="ECO:0007669"/>
    <property type="project" value="TreeGrafter"/>
</dbReference>
<dbReference type="SUPFAM" id="SSF56784">
    <property type="entry name" value="HAD-like"/>
    <property type="match status" value="1"/>
</dbReference>
<dbReference type="InterPro" id="IPR001830">
    <property type="entry name" value="Glyco_trans_20"/>
</dbReference>
<protein>
    <submittedName>
        <fullName evidence="3">Trehalose-phosphatase</fullName>
    </submittedName>
</protein>
<dbReference type="Pfam" id="PF02358">
    <property type="entry name" value="Trehalose_PPase"/>
    <property type="match status" value="1"/>
</dbReference>
<dbReference type="Gene3D" id="3.30.70.1020">
    <property type="entry name" value="Trehalose-6-phosphate phosphatase related protein, domain 2"/>
    <property type="match status" value="1"/>
</dbReference>
<feature type="non-terminal residue" evidence="3">
    <location>
        <position position="361"/>
    </location>
</feature>
<comment type="similarity">
    <text evidence="2">Belongs to the glycosyltransferase 20 family.</text>
</comment>
<sequence>AQKKGNRKIIFSVDRLDYTKGVNNRLKAFEYFLANNPQYHEKVIFILAVVPSRDNIAKYKERKQIIDQTISQINSRLGNIHWQPVIYQYHALPFDELIALYTGCDLALITPLRDGMNLVAKEFVASRKDKKGVLVLSEMAGAARELSDAIIINPNDVSEMANAIKAGLEMPEEEQAIRLEAMQSRIAGYDVKIWAEDFLGELRNIKKKQQDFQVKFLDEYSKIHLLEAYRAADKRLLLLDYDGTLKSFVSNPADAVPGKELLQLLKELNENKNTVCLISGRNSDWLEKYFGDCNIHMVAEHGARFKYPDQPWTNEVMMPNDWKEPIQQIMQVYVRRCAHSFIEEKEFSIVWHYRNASLEQG</sequence>
<dbReference type="SUPFAM" id="SSF53756">
    <property type="entry name" value="UDP-Glycosyltransferase/glycogen phosphorylase"/>
    <property type="match status" value="1"/>
</dbReference>
<evidence type="ECO:0000256" key="2">
    <source>
        <dbReference type="ARBA" id="ARBA00008799"/>
    </source>
</evidence>
<dbReference type="InterPro" id="IPR036412">
    <property type="entry name" value="HAD-like_sf"/>
</dbReference>
<dbReference type="AlphaFoldDB" id="A0A1V9FXP3"/>
<dbReference type="InterPro" id="IPR003337">
    <property type="entry name" value="Trehalose_PPase"/>
</dbReference>
<dbReference type="NCBIfam" id="TIGR01484">
    <property type="entry name" value="HAD-SF-IIB"/>
    <property type="match status" value="1"/>
</dbReference>
<dbReference type="Gene3D" id="3.40.50.1000">
    <property type="entry name" value="HAD superfamily/HAD-like"/>
    <property type="match status" value="1"/>
</dbReference>
<dbReference type="STRING" id="550983.A4R26_33850"/>
<name>A0A1V9FXP3_9BACT</name>
<reference evidence="4" key="1">
    <citation type="submission" date="2016-04" db="EMBL/GenBank/DDBJ databases">
        <authorList>
            <person name="Chen L."/>
            <person name="Zhuang W."/>
            <person name="Wang G."/>
        </authorList>
    </citation>
    <scope>NUCLEOTIDE SEQUENCE [LARGE SCALE GENOMIC DNA]</scope>
    <source>
        <strain evidence="4">208</strain>
    </source>
</reference>
<proteinExistence type="inferred from homology"/>
<evidence type="ECO:0000313" key="3">
    <source>
        <dbReference type="EMBL" id="OQP63117.1"/>
    </source>
</evidence>
<organism evidence="3 4">
    <name type="scientific">Niastella populi</name>
    <dbReference type="NCBI Taxonomy" id="550983"/>
    <lineage>
        <taxon>Bacteria</taxon>
        <taxon>Pseudomonadati</taxon>
        <taxon>Bacteroidota</taxon>
        <taxon>Chitinophagia</taxon>
        <taxon>Chitinophagales</taxon>
        <taxon>Chitinophagaceae</taxon>
        <taxon>Niastella</taxon>
    </lineage>
</organism>
<dbReference type="Pfam" id="PF00982">
    <property type="entry name" value="Glyco_transf_20"/>
    <property type="match status" value="1"/>
</dbReference>
<dbReference type="GO" id="GO:0005992">
    <property type="term" value="P:trehalose biosynthetic process"/>
    <property type="evidence" value="ECO:0007669"/>
    <property type="project" value="InterPro"/>
</dbReference>
<accession>A0A1V9FXP3</accession>
<dbReference type="InterPro" id="IPR023214">
    <property type="entry name" value="HAD_sf"/>
</dbReference>
<dbReference type="GO" id="GO:0004805">
    <property type="term" value="F:trehalose-phosphatase activity"/>
    <property type="evidence" value="ECO:0007669"/>
    <property type="project" value="TreeGrafter"/>
</dbReference>
<dbReference type="NCBIfam" id="TIGR00685">
    <property type="entry name" value="T6PP"/>
    <property type="match status" value="1"/>
</dbReference>
<keyword evidence="4" id="KW-1185">Reference proteome</keyword>
<dbReference type="PANTHER" id="PTHR10788">
    <property type="entry name" value="TREHALOSE-6-PHOSPHATE SYNTHASE"/>
    <property type="match status" value="1"/>
</dbReference>
<dbReference type="InterPro" id="IPR006379">
    <property type="entry name" value="HAD-SF_hydro_IIB"/>
</dbReference>
<dbReference type="Gene3D" id="3.40.50.2000">
    <property type="entry name" value="Glycogen Phosphorylase B"/>
    <property type="match status" value="2"/>
</dbReference>
<dbReference type="EMBL" id="LWBP01000107">
    <property type="protein sequence ID" value="OQP63117.1"/>
    <property type="molecule type" value="Genomic_DNA"/>
</dbReference>
<dbReference type="GO" id="GO:0003825">
    <property type="term" value="F:alpha,alpha-trehalose-phosphate synthase (UDP-forming) activity"/>
    <property type="evidence" value="ECO:0007669"/>
    <property type="project" value="TreeGrafter"/>
</dbReference>
<gene>
    <name evidence="3" type="ORF">A4R26_33850</name>
</gene>
<evidence type="ECO:0000256" key="1">
    <source>
        <dbReference type="ARBA" id="ARBA00006330"/>
    </source>
</evidence>
<comment type="similarity">
    <text evidence="1">In the C-terminal section; belongs to the trehalose phosphatase family.</text>
</comment>